<accession>A0ABR0DLY8</accession>
<proteinExistence type="predicted"/>
<feature type="region of interest" description="Disordered" evidence="1">
    <location>
        <begin position="1"/>
        <end position="20"/>
    </location>
</feature>
<reference evidence="3 4" key="1">
    <citation type="journal article" date="2023" name="bioRxiv">
        <title>Genome report: Whole genome sequence and annotation of Penstemon davidsonii.</title>
        <authorList>
            <person name="Ostevik K.L."/>
            <person name="Alabady M."/>
            <person name="Zhang M."/>
            <person name="Rausher M.D."/>
        </authorList>
    </citation>
    <scope>NUCLEOTIDE SEQUENCE [LARGE SCALE GENOMIC DNA]</scope>
    <source>
        <strain evidence="3">DNT005</strain>
        <tissue evidence="3">Whole leaf</tissue>
    </source>
</reference>
<dbReference type="InterPro" id="IPR039690">
    <property type="entry name" value="SNRNP25"/>
</dbReference>
<sequence length="286" mass="31482">MDESTHAKAISNGDGWAGGGAGLRRRSRLQWCRGAGRGGWRAGRRAWRSPAPSPGVACAGRRRRGESGQGKKMELIPFRSPTIGDDQAGLGGEGRAGSGLWSPGAGPLHWRWPNEAGTSTSNATPEYNTNSVKKAQLQSTLAALLNDPVLADVPKKPSLSDVDTLINLELGSAMRITVLKMDGTSFDVAVMDSATVKDLKLAIKKKVNEVEESRMGHRHISWKHVWANFCLSHHTEKLLNDDSELQVYGLRNNSQVQFVPYVMARAFKKHSRRRKHRFFHGLNRKA</sequence>
<organism evidence="3 4">
    <name type="scientific">Penstemon davidsonii</name>
    <dbReference type="NCBI Taxonomy" id="160366"/>
    <lineage>
        <taxon>Eukaryota</taxon>
        <taxon>Viridiplantae</taxon>
        <taxon>Streptophyta</taxon>
        <taxon>Embryophyta</taxon>
        <taxon>Tracheophyta</taxon>
        <taxon>Spermatophyta</taxon>
        <taxon>Magnoliopsida</taxon>
        <taxon>eudicotyledons</taxon>
        <taxon>Gunneridae</taxon>
        <taxon>Pentapetalae</taxon>
        <taxon>asterids</taxon>
        <taxon>lamiids</taxon>
        <taxon>Lamiales</taxon>
        <taxon>Plantaginaceae</taxon>
        <taxon>Cheloneae</taxon>
        <taxon>Penstemon</taxon>
    </lineage>
</organism>
<name>A0ABR0DLY8_9LAMI</name>
<comment type="caution">
    <text evidence="3">The sequence shown here is derived from an EMBL/GenBank/DDBJ whole genome shotgun (WGS) entry which is preliminary data.</text>
</comment>
<dbReference type="Proteomes" id="UP001291926">
    <property type="component" value="Unassembled WGS sequence"/>
</dbReference>
<dbReference type="EMBL" id="JAYDYQ010001087">
    <property type="protein sequence ID" value="KAK4490235.1"/>
    <property type="molecule type" value="Genomic_DNA"/>
</dbReference>
<dbReference type="InterPro" id="IPR040610">
    <property type="entry name" value="SNRNP25_ubiquitin"/>
</dbReference>
<feature type="domain" description="SNRNP25 ubiquitin-like" evidence="2">
    <location>
        <begin position="174"/>
        <end position="261"/>
    </location>
</feature>
<keyword evidence="4" id="KW-1185">Reference proteome</keyword>
<dbReference type="PANTHER" id="PTHR14942:SF0">
    <property type="entry name" value="U11_U12 SMALL NUCLEAR RIBONUCLEOPROTEIN 25 KDA PROTEIN"/>
    <property type="match status" value="1"/>
</dbReference>
<dbReference type="Gene3D" id="3.10.20.90">
    <property type="entry name" value="Phosphatidylinositol 3-kinase Catalytic Subunit, Chain A, domain 1"/>
    <property type="match status" value="1"/>
</dbReference>
<evidence type="ECO:0000313" key="4">
    <source>
        <dbReference type="Proteomes" id="UP001291926"/>
    </source>
</evidence>
<dbReference type="CDD" id="cd17058">
    <property type="entry name" value="Ubl_SNRNP25"/>
    <property type="match status" value="1"/>
</dbReference>
<feature type="compositionally biased region" description="Basic and acidic residues" evidence="1">
    <location>
        <begin position="65"/>
        <end position="74"/>
    </location>
</feature>
<feature type="region of interest" description="Disordered" evidence="1">
    <location>
        <begin position="40"/>
        <end position="128"/>
    </location>
</feature>
<dbReference type="InterPro" id="IPR029071">
    <property type="entry name" value="Ubiquitin-like_domsf"/>
</dbReference>
<dbReference type="PANTHER" id="PTHR14942">
    <property type="entry name" value="U11/U12 SMALL NUCLEAR RIBONUCLEOPROTEIN 25 KDA PROTEIN"/>
    <property type="match status" value="1"/>
</dbReference>
<evidence type="ECO:0000256" key="1">
    <source>
        <dbReference type="SAM" id="MobiDB-lite"/>
    </source>
</evidence>
<evidence type="ECO:0000313" key="3">
    <source>
        <dbReference type="EMBL" id="KAK4490235.1"/>
    </source>
</evidence>
<feature type="compositionally biased region" description="Polar residues" evidence="1">
    <location>
        <begin position="116"/>
        <end position="128"/>
    </location>
</feature>
<dbReference type="SUPFAM" id="SSF54236">
    <property type="entry name" value="Ubiquitin-like"/>
    <property type="match status" value="1"/>
</dbReference>
<protein>
    <recommendedName>
        <fullName evidence="2">SNRNP25 ubiquitin-like domain-containing protein</fullName>
    </recommendedName>
</protein>
<dbReference type="Pfam" id="PF18036">
    <property type="entry name" value="Ubiquitin_4"/>
    <property type="match status" value="1"/>
</dbReference>
<evidence type="ECO:0000259" key="2">
    <source>
        <dbReference type="Pfam" id="PF18036"/>
    </source>
</evidence>
<gene>
    <name evidence="3" type="ORF">RD792_000895</name>
</gene>